<accession>A0ABR5Y4Y1</accession>
<keyword evidence="2" id="KW-1185">Reference proteome</keyword>
<dbReference type="RefSeq" id="WP_063092001.1">
    <property type="nucleotide sequence ID" value="NZ_DFMA01000002.1"/>
</dbReference>
<comment type="caution">
    <text evidence="1">The sequence shown here is derived from an EMBL/GenBank/DDBJ whole genome shotgun (WGS) entry which is preliminary data.</text>
</comment>
<dbReference type="Proteomes" id="UP000076167">
    <property type="component" value="Unassembled WGS sequence"/>
</dbReference>
<dbReference type="InterPro" id="IPR007948">
    <property type="entry name" value="DUF736"/>
</dbReference>
<sequence>MNQLKFSDDRKHASGQFSTLHFGLDIEIHAIDGNWDKGKPPVGTGKEPGRPAYDVFGAGRGGAVKLGAAWLKTIQNGPNTGKQFLTMSLDDPSFPSALNLSAFEGDAPGIYNLKWERPRQATQDAA</sequence>
<gene>
    <name evidence="1" type="ORF">AUP40_14210</name>
</gene>
<protein>
    <recommendedName>
        <fullName evidence="3">DUF736 domain-containing protein</fullName>
    </recommendedName>
</protein>
<dbReference type="EMBL" id="LPXL01000015">
    <property type="protein sequence ID" value="KZD05171.1"/>
    <property type="molecule type" value="Genomic_DNA"/>
</dbReference>
<name>A0ABR5Y4Y1_9PROT</name>
<dbReference type="Pfam" id="PF05284">
    <property type="entry name" value="DUF736"/>
    <property type="match status" value="1"/>
</dbReference>
<evidence type="ECO:0008006" key="3">
    <source>
        <dbReference type="Google" id="ProtNLM"/>
    </source>
</evidence>
<evidence type="ECO:0000313" key="1">
    <source>
        <dbReference type="EMBL" id="KZD05171.1"/>
    </source>
</evidence>
<reference evidence="1 2" key="1">
    <citation type="submission" date="2015-12" db="EMBL/GenBank/DDBJ databases">
        <title>Genome sequence of Thalassospira xiamenensis MCCC 1A03005.</title>
        <authorList>
            <person name="Lu L."/>
            <person name="Lai Q."/>
            <person name="Shao Z."/>
            <person name="Qian P."/>
        </authorList>
    </citation>
    <scope>NUCLEOTIDE SEQUENCE [LARGE SCALE GENOMIC DNA]</scope>
    <source>
        <strain evidence="1 2">MCCC 1A03005</strain>
    </source>
</reference>
<proteinExistence type="predicted"/>
<evidence type="ECO:0000313" key="2">
    <source>
        <dbReference type="Proteomes" id="UP000076167"/>
    </source>
</evidence>
<organism evidence="1 2">
    <name type="scientific">Thalassospira xiamenensis</name>
    <dbReference type="NCBI Taxonomy" id="220697"/>
    <lineage>
        <taxon>Bacteria</taxon>
        <taxon>Pseudomonadati</taxon>
        <taxon>Pseudomonadota</taxon>
        <taxon>Alphaproteobacteria</taxon>
        <taxon>Rhodospirillales</taxon>
        <taxon>Thalassospiraceae</taxon>
        <taxon>Thalassospira</taxon>
    </lineage>
</organism>